<sequence>MLPILPDTLTFVESLASFDLIDAKQSITGGSSTVIAIQYNYGKLMMPGVISLRAGISRS</sequence>
<reference evidence="2" key="1">
    <citation type="submission" date="2017-08" db="EMBL/GenBank/DDBJ databases">
        <title>A dynamic microbial community with high functional redundancy inhabits the cold, oxic subseafloor aquifer.</title>
        <authorList>
            <person name="Tully B.J."/>
            <person name="Wheat C.G."/>
            <person name="Glazer B.T."/>
            <person name="Huber J.A."/>
        </authorList>
    </citation>
    <scope>NUCLEOTIDE SEQUENCE [LARGE SCALE GENOMIC DNA]</scope>
</reference>
<name>A0A2A5B086_9GAMM</name>
<dbReference type="Proteomes" id="UP000218327">
    <property type="component" value="Unassembled WGS sequence"/>
</dbReference>
<accession>A0A2A5B086</accession>
<comment type="caution">
    <text evidence="1">The sequence shown here is derived from an EMBL/GenBank/DDBJ whole genome shotgun (WGS) entry which is preliminary data.</text>
</comment>
<dbReference type="AlphaFoldDB" id="A0A2A5B086"/>
<dbReference type="EMBL" id="NVVJ01000023">
    <property type="protein sequence ID" value="PCJ24771.1"/>
    <property type="molecule type" value="Genomic_DNA"/>
</dbReference>
<protein>
    <submittedName>
        <fullName evidence="1">Uncharacterized protein</fullName>
    </submittedName>
</protein>
<proteinExistence type="predicted"/>
<gene>
    <name evidence="1" type="ORF">COA96_08880</name>
</gene>
<evidence type="ECO:0000313" key="2">
    <source>
        <dbReference type="Proteomes" id="UP000218327"/>
    </source>
</evidence>
<organism evidence="1 2">
    <name type="scientific">SAR86 cluster bacterium</name>
    <dbReference type="NCBI Taxonomy" id="2030880"/>
    <lineage>
        <taxon>Bacteria</taxon>
        <taxon>Pseudomonadati</taxon>
        <taxon>Pseudomonadota</taxon>
        <taxon>Gammaproteobacteria</taxon>
        <taxon>SAR86 cluster</taxon>
    </lineage>
</organism>
<evidence type="ECO:0000313" key="1">
    <source>
        <dbReference type="EMBL" id="PCJ24771.1"/>
    </source>
</evidence>